<feature type="compositionally biased region" description="Basic and acidic residues" evidence="5">
    <location>
        <begin position="242"/>
        <end position="303"/>
    </location>
</feature>
<evidence type="ECO:0000256" key="3">
    <source>
        <dbReference type="ARBA" id="ARBA00022729"/>
    </source>
</evidence>
<evidence type="ECO:0000313" key="8">
    <source>
        <dbReference type="Proteomes" id="UP000265140"/>
    </source>
</evidence>
<name>A0AAY5KD68_ESOLU</name>
<evidence type="ECO:0008006" key="9">
    <source>
        <dbReference type="Google" id="ProtNLM"/>
    </source>
</evidence>
<comment type="subcellular location">
    <subcellularLocation>
        <location evidence="1">Secreted</location>
    </subcellularLocation>
</comment>
<evidence type="ECO:0000256" key="6">
    <source>
        <dbReference type="SAM" id="Phobius"/>
    </source>
</evidence>
<dbReference type="InterPro" id="IPR012674">
    <property type="entry name" value="Calycin"/>
</dbReference>
<keyword evidence="4" id="KW-0325">Glycoprotein</keyword>
<organism evidence="7 8">
    <name type="scientific">Esox lucius</name>
    <name type="common">Northern pike</name>
    <dbReference type="NCBI Taxonomy" id="8010"/>
    <lineage>
        <taxon>Eukaryota</taxon>
        <taxon>Metazoa</taxon>
        <taxon>Chordata</taxon>
        <taxon>Craniata</taxon>
        <taxon>Vertebrata</taxon>
        <taxon>Euteleostomi</taxon>
        <taxon>Actinopterygii</taxon>
        <taxon>Neopterygii</taxon>
        <taxon>Teleostei</taxon>
        <taxon>Protacanthopterygii</taxon>
        <taxon>Esociformes</taxon>
        <taxon>Esocidae</taxon>
        <taxon>Esox</taxon>
    </lineage>
</organism>
<reference evidence="7 8" key="1">
    <citation type="submission" date="2020-02" db="EMBL/GenBank/DDBJ databases">
        <title>Esox lucius (northern pike) genome, fEsoLuc1, primary haplotype.</title>
        <authorList>
            <person name="Myers G."/>
            <person name="Karagic N."/>
            <person name="Meyer A."/>
            <person name="Pippel M."/>
            <person name="Reichard M."/>
            <person name="Winkler S."/>
            <person name="Tracey A."/>
            <person name="Sims Y."/>
            <person name="Howe K."/>
            <person name="Rhie A."/>
            <person name="Formenti G."/>
            <person name="Durbin R."/>
            <person name="Fedrigo O."/>
            <person name="Jarvis E.D."/>
        </authorList>
    </citation>
    <scope>NUCLEOTIDE SEQUENCE [LARGE SCALE GENOMIC DNA]</scope>
</reference>
<feature type="compositionally biased region" description="Basic and acidic residues" evidence="5">
    <location>
        <begin position="224"/>
        <end position="233"/>
    </location>
</feature>
<proteinExistence type="predicted"/>
<dbReference type="AlphaFoldDB" id="A0AAY5KD68"/>
<evidence type="ECO:0000256" key="4">
    <source>
        <dbReference type="ARBA" id="ARBA00023180"/>
    </source>
</evidence>
<accession>A0AAY5KD68</accession>
<evidence type="ECO:0000256" key="5">
    <source>
        <dbReference type="SAM" id="MobiDB-lite"/>
    </source>
</evidence>
<reference evidence="7" key="3">
    <citation type="submission" date="2025-09" db="UniProtKB">
        <authorList>
            <consortium name="Ensembl"/>
        </authorList>
    </citation>
    <scope>IDENTIFICATION</scope>
</reference>
<dbReference type="GeneTree" id="ENSGT00510000050125"/>
<feature type="transmembrane region" description="Helical" evidence="6">
    <location>
        <begin position="12"/>
        <end position="31"/>
    </location>
</feature>
<dbReference type="SUPFAM" id="SSF50814">
    <property type="entry name" value="Lipocalins"/>
    <property type="match status" value="1"/>
</dbReference>
<protein>
    <recommendedName>
        <fullName evidence="9">Apolipoprotein M</fullName>
    </recommendedName>
</protein>
<dbReference type="Proteomes" id="UP000265140">
    <property type="component" value="Chromosome 13"/>
</dbReference>
<feature type="region of interest" description="Disordered" evidence="5">
    <location>
        <begin position="224"/>
        <end position="303"/>
    </location>
</feature>
<dbReference type="Gene3D" id="2.40.128.20">
    <property type="match status" value="1"/>
</dbReference>
<evidence type="ECO:0000313" key="7">
    <source>
        <dbReference type="Ensembl" id="ENSELUP00000087104.1"/>
    </source>
</evidence>
<sequence length="303" mass="34288">MFCLSLWEANSPAVGVFFSGCTALGFPVSLLSLSLNMAVHLVLALLALASLSVASTPDCKELIKPLVLEDHTEIYGKWVYVMGSADQLFFQNALRTLQSSWIDLSATSDHKAVTLRWGDRIDGKCIVGSTIATINGTTSTVQLHLSEHKGHYLETCPDCLLWSDTTRNGDVTGRYLLLFTRTGQMDPTYLDTYRKQAECLNFPDKHHSYDGKTELCHDDKEKVVKEDTMKEKEATEEEESTEEKTTEEKTTEKLCPTEELCSYEKENEKVVKEETMKEKQTTEEEEKTKEETTEEEIKEKTIE</sequence>
<keyword evidence="6" id="KW-0812">Transmembrane</keyword>
<dbReference type="PANTHER" id="PTHR11967:SF2">
    <property type="entry name" value="ALPHA-1-ACID GLYCOPROTEIN 1"/>
    <property type="match status" value="1"/>
</dbReference>
<dbReference type="Ensembl" id="ENSELUT00000110856.1">
    <property type="protein sequence ID" value="ENSELUP00000087104.1"/>
    <property type="gene ID" value="ENSELUG00000035022.1"/>
</dbReference>
<keyword evidence="6" id="KW-1133">Transmembrane helix</keyword>
<keyword evidence="3" id="KW-0732">Signal</keyword>
<evidence type="ECO:0000256" key="1">
    <source>
        <dbReference type="ARBA" id="ARBA00004613"/>
    </source>
</evidence>
<dbReference type="PANTHER" id="PTHR11967">
    <property type="entry name" value="ALPHA-1-ACID GLYCOPROTEIN"/>
    <property type="match status" value="1"/>
</dbReference>
<keyword evidence="8" id="KW-1185">Reference proteome</keyword>
<keyword evidence="6" id="KW-0472">Membrane</keyword>
<keyword evidence="2" id="KW-0964">Secreted</keyword>
<evidence type="ECO:0000256" key="2">
    <source>
        <dbReference type="ARBA" id="ARBA00022525"/>
    </source>
</evidence>
<reference evidence="7" key="2">
    <citation type="submission" date="2025-08" db="UniProtKB">
        <authorList>
            <consortium name="Ensembl"/>
        </authorList>
    </citation>
    <scope>IDENTIFICATION</scope>
</reference>
<dbReference type="GO" id="GO:0005576">
    <property type="term" value="C:extracellular region"/>
    <property type="evidence" value="ECO:0007669"/>
    <property type="project" value="UniProtKB-SubCell"/>
</dbReference>
<dbReference type="CDD" id="cd19415">
    <property type="entry name" value="lipocalin_ApoM_AGP"/>
    <property type="match status" value="1"/>
</dbReference>